<protein>
    <submittedName>
        <fullName evidence="1">Uncharacterized protein</fullName>
    </submittedName>
</protein>
<evidence type="ECO:0000313" key="1">
    <source>
        <dbReference type="EMBL" id="VYU44688.1"/>
    </source>
</evidence>
<dbReference type="RefSeq" id="WP_024035606.1">
    <property type="nucleotide sequence ID" value="NZ_CACRUE010000039.1"/>
</dbReference>
<accession>A0A6N3EWY8</accession>
<dbReference type="EMBL" id="CACRUE010000039">
    <property type="protein sequence ID" value="VYU44688.1"/>
    <property type="molecule type" value="Genomic_DNA"/>
</dbReference>
<gene>
    <name evidence="1" type="ORF">IBLFYP30_02716</name>
</gene>
<reference evidence="1" key="1">
    <citation type="submission" date="2019-11" db="EMBL/GenBank/DDBJ databases">
        <authorList>
            <person name="Feng L."/>
        </authorList>
    </citation>
    <scope>NUCLEOTIDE SEQUENCE</scope>
    <source>
        <strain evidence="1">IbartlettiiLFYP30</strain>
    </source>
</reference>
<organism evidence="1">
    <name type="scientific">Intestinibacter bartlettii</name>
    <dbReference type="NCBI Taxonomy" id="261299"/>
    <lineage>
        <taxon>Bacteria</taxon>
        <taxon>Bacillati</taxon>
        <taxon>Bacillota</taxon>
        <taxon>Clostridia</taxon>
        <taxon>Peptostreptococcales</taxon>
        <taxon>Peptostreptococcaceae</taxon>
        <taxon>Intestinibacter</taxon>
    </lineage>
</organism>
<sequence length="84" mass="9735">MGFFRGLGEAAKYVGKGLLEDVKKKQEEREIAYYDGQRMTDEELVRKFKSASGMRKSGFARVLEERGYLEKDSEGKYRRTSKTL</sequence>
<proteinExistence type="predicted"/>
<name>A0A6N3EWY8_9FIRM</name>
<dbReference type="AlphaFoldDB" id="A0A6N3EWY8"/>